<dbReference type="InterPro" id="IPR002611">
    <property type="entry name" value="IstB_ATP-bd"/>
</dbReference>
<dbReference type="GO" id="GO:0005524">
    <property type="term" value="F:ATP binding"/>
    <property type="evidence" value="ECO:0007669"/>
    <property type="project" value="UniProtKB-KW"/>
</dbReference>
<sequence length="257" mass="29554">MIQTQRKQQQMNEEIYHICTLLKLRGMAEEYQRQTMSVESREASFDSRFLSILLAERHHQANRRIQRLLKQAHFKVKADIHQIDYHTSRGVDATVFANLTGLEWLKAHQNICFTGPSGVGKTWLACALGHEACMQGIPTVFKKVSLLLEELVMAQIAGNLGKAFNALGRFPLLILDDWALEAYKPEEQKLLFELIDERHNSHSTIITSLLPMNHWHDMFDNKGRADSMMDRLFSNTHRINLQGASMRKMQPLRTEAG</sequence>
<keyword evidence="1" id="KW-0547">Nucleotide-binding</keyword>
<dbReference type="InterPro" id="IPR027417">
    <property type="entry name" value="P-loop_NTPase"/>
</dbReference>
<dbReference type="Gene3D" id="3.40.50.300">
    <property type="entry name" value="P-loop containing nucleotide triphosphate hydrolases"/>
    <property type="match status" value="1"/>
</dbReference>
<dbReference type="PRINTS" id="PR00300">
    <property type="entry name" value="CLPPROTEASEA"/>
</dbReference>
<dbReference type="GO" id="GO:0006260">
    <property type="term" value="P:DNA replication"/>
    <property type="evidence" value="ECO:0007669"/>
    <property type="project" value="TreeGrafter"/>
</dbReference>
<dbReference type="EMBL" id="RQYC01000051">
    <property type="protein sequence ID" value="RRD88390.1"/>
    <property type="molecule type" value="Genomic_DNA"/>
</dbReference>
<evidence type="ECO:0000313" key="5">
    <source>
        <dbReference type="Proteomes" id="UP000269923"/>
    </source>
</evidence>
<dbReference type="InterPro" id="IPR028350">
    <property type="entry name" value="DNAC/IstB-like"/>
</dbReference>
<proteinExistence type="predicted"/>
<keyword evidence="2" id="KW-0067">ATP-binding</keyword>
<evidence type="ECO:0000256" key="2">
    <source>
        <dbReference type="ARBA" id="ARBA00022840"/>
    </source>
</evidence>
<protein>
    <submittedName>
        <fullName evidence="4">AAA family ATPase</fullName>
    </submittedName>
</protein>
<organism evidence="4 5">
    <name type="scientific">Conchiformibius steedae</name>
    <dbReference type="NCBI Taxonomy" id="153493"/>
    <lineage>
        <taxon>Bacteria</taxon>
        <taxon>Pseudomonadati</taxon>
        <taxon>Pseudomonadota</taxon>
        <taxon>Betaproteobacteria</taxon>
        <taxon>Neisseriales</taxon>
        <taxon>Neisseriaceae</taxon>
        <taxon>Conchiformibius</taxon>
    </lineage>
</organism>
<dbReference type="SUPFAM" id="SSF52540">
    <property type="entry name" value="P-loop containing nucleoside triphosphate hydrolases"/>
    <property type="match status" value="1"/>
</dbReference>
<dbReference type="Pfam" id="PF01695">
    <property type="entry name" value="IstB_IS21"/>
    <property type="match status" value="1"/>
</dbReference>
<dbReference type="PANTHER" id="PTHR30050:SF4">
    <property type="entry name" value="ATP-BINDING PROTEIN RV3427C IN INSERTION SEQUENCE-RELATED"/>
    <property type="match status" value="1"/>
</dbReference>
<feature type="domain" description="IstB-like ATP-binding" evidence="3">
    <location>
        <begin position="22"/>
        <end position="250"/>
    </location>
</feature>
<dbReference type="NCBIfam" id="NF038214">
    <property type="entry name" value="IS21_help_AAA"/>
    <property type="match status" value="1"/>
</dbReference>
<evidence type="ECO:0000256" key="1">
    <source>
        <dbReference type="ARBA" id="ARBA00022741"/>
    </source>
</evidence>
<keyword evidence="5" id="KW-1185">Reference proteome</keyword>
<dbReference type="AlphaFoldDB" id="A0A3P2A2A6"/>
<dbReference type="Proteomes" id="UP000269923">
    <property type="component" value="Unassembled WGS sequence"/>
</dbReference>
<gene>
    <name evidence="4" type="ORF">EII21_11335</name>
</gene>
<dbReference type="InterPro" id="IPR001270">
    <property type="entry name" value="ClpA/B"/>
</dbReference>
<dbReference type="InterPro" id="IPR047661">
    <property type="entry name" value="IstB"/>
</dbReference>
<dbReference type="PIRSF" id="PIRSF003073">
    <property type="entry name" value="DNAC_TnpB_IstB"/>
    <property type="match status" value="1"/>
</dbReference>
<accession>A0A3P2A2A6</accession>
<evidence type="ECO:0000313" key="4">
    <source>
        <dbReference type="EMBL" id="RRD88390.1"/>
    </source>
</evidence>
<dbReference type="PANTHER" id="PTHR30050">
    <property type="entry name" value="CHROMOSOMAL REPLICATION INITIATOR PROTEIN DNAA"/>
    <property type="match status" value="1"/>
</dbReference>
<reference evidence="4 5" key="1">
    <citation type="submission" date="2018-11" db="EMBL/GenBank/DDBJ databases">
        <title>Genomes From Bacteria Associated with the Canine Oral Cavity: a Test Case for Automated Genome-Based Taxonomic Assignment.</title>
        <authorList>
            <person name="Coil D.A."/>
            <person name="Jospin G."/>
            <person name="Darling A.E."/>
            <person name="Wallis C."/>
            <person name="Davis I.J."/>
            <person name="Harris S."/>
            <person name="Eisen J.A."/>
            <person name="Holcombe L.J."/>
            <person name="O'Flynn C."/>
        </authorList>
    </citation>
    <scope>NUCLEOTIDE SEQUENCE [LARGE SCALE GENOMIC DNA]</scope>
    <source>
        <strain evidence="4 5">COT-280</strain>
    </source>
</reference>
<name>A0A3P2A2A6_9NEIS</name>
<dbReference type="CDD" id="cd00009">
    <property type="entry name" value="AAA"/>
    <property type="match status" value="1"/>
</dbReference>
<evidence type="ECO:0000259" key="3">
    <source>
        <dbReference type="Pfam" id="PF01695"/>
    </source>
</evidence>
<comment type="caution">
    <text evidence="4">The sequence shown here is derived from an EMBL/GenBank/DDBJ whole genome shotgun (WGS) entry which is preliminary data.</text>
</comment>